<comment type="similarity">
    <text evidence="12">Belongs to the pannexin family.</text>
</comment>
<evidence type="ECO:0000256" key="1">
    <source>
        <dbReference type="ARBA" id="ARBA00004610"/>
    </source>
</evidence>
<evidence type="ECO:0000256" key="12">
    <source>
        <dbReference type="RuleBase" id="RU010713"/>
    </source>
</evidence>
<keyword evidence="5 12" id="KW-0812">Transmembrane</keyword>
<feature type="transmembrane region" description="Helical" evidence="12">
    <location>
        <begin position="114"/>
        <end position="131"/>
    </location>
</feature>
<keyword evidence="14" id="KW-1185">Reference proteome</keyword>
<accession>A0ABP1RFU6</accession>
<feature type="transmembrane region" description="Helical" evidence="12">
    <location>
        <begin position="31"/>
        <end position="50"/>
    </location>
</feature>
<proteinExistence type="inferred from homology"/>
<dbReference type="PANTHER" id="PTHR11893">
    <property type="entry name" value="INNEXIN"/>
    <property type="match status" value="1"/>
</dbReference>
<dbReference type="PANTHER" id="PTHR11893:SF41">
    <property type="entry name" value="INNEXIN INX2"/>
    <property type="match status" value="1"/>
</dbReference>
<sequence>MFEVVDKVSGDTFKSAFKLESVKTDTVVFRLHYKLSVWLIILYSIAYVYVQLNKPISCMFSKADEIGSNSDVMNDFCWVHGAYSLNRTSLPGGQIFPGVRGFTSKEEPVRYHNYYIWMYFIIVCMIIMLHTPRQLWRCIENGLLKTLSEKIQVCKVLARDEDIQKREDNLVEFLVCHMGYHRWYAVGFIVCEVLNVIVVACLMIVLDMITGHEFSMHGATSFSYLGTPPIERTDPMSKVFPILGKCTFNKYGPSGNIIPYDGICVLPLNVINELAVVFFWYYFMVILTLGLTGLVYRLILGCSKRIRISILSARTPLTLPEDISFIVNKCSYSDWFILLQISGCIDPVLFREVIEKFVQKVRLKDVSFL</sequence>
<dbReference type="Proteomes" id="UP001642540">
    <property type="component" value="Unassembled WGS sequence"/>
</dbReference>
<evidence type="ECO:0000256" key="5">
    <source>
        <dbReference type="ARBA" id="ARBA00022692"/>
    </source>
</evidence>
<gene>
    <name evidence="12" type="primary">inx</name>
    <name evidence="13" type="ORF">ODALV1_LOCUS21615</name>
</gene>
<evidence type="ECO:0000256" key="7">
    <source>
        <dbReference type="ARBA" id="ARBA00022949"/>
    </source>
</evidence>
<dbReference type="Pfam" id="PF00876">
    <property type="entry name" value="Innexin"/>
    <property type="match status" value="1"/>
</dbReference>
<evidence type="ECO:0000256" key="11">
    <source>
        <dbReference type="ARBA" id="ARBA00023303"/>
    </source>
</evidence>
<keyword evidence="10 12" id="KW-0472">Membrane</keyword>
<keyword evidence="3 12" id="KW-0813">Transport</keyword>
<reference evidence="13 14" key="1">
    <citation type="submission" date="2024-08" db="EMBL/GenBank/DDBJ databases">
        <authorList>
            <person name="Cucini C."/>
            <person name="Frati F."/>
        </authorList>
    </citation>
    <scope>NUCLEOTIDE SEQUENCE [LARGE SCALE GENOMIC DNA]</scope>
</reference>
<evidence type="ECO:0000256" key="4">
    <source>
        <dbReference type="ARBA" id="ARBA00022475"/>
    </source>
</evidence>
<keyword evidence="9 12" id="KW-0406">Ion transport</keyword>
<dbReference type="PROSITE" id="PS51013">
    <property type="entry name" value="PANNEXIN"/>
    <property type="match status" value="1"/>
</dbReference>
<evidence type="ECO:0000256" key="8">
    <source>
        <dbReference type="ARBA" id="ARBA00022989"/>
    </source>
</evidence>
<keyword evidence="7" id="KW-0965">Cell junction</keyword>
<keyword evidence="6" id="KW-0303">Gap junction</keyword>
<name>A0ABP1RFU6_9HEXA</name>
<evidence type="ECO:0000256" key="10">
    <source>
        <dbReference type="ARBA" id="ARBA00023136"/>
    </source>
</evidence>
<evidence type="ECO:0000313" key="13">
    <source>
        <dbReference type="EMBL" id="CAL8126920.1"/>
    </source>
</evidence>
<evidence type="ECO:0000256" key="9">
    <source>
        <dbReference type="ARBA" id="ARBA00023065"/>
    </source>
</evidence>
<organism evidence="13 14">
    <name type="scientific">Orchesella dallaii</name>
    <dbReference type="NCBI Taxonomy" id="48710"/>
    <lineage>
        <taxon>Eukaryota</taxon>
        <taxon>Metazoa</taxon>
        <taxon>Ecdysozoa</taxon>
        <taxon>Arthropoda</taxon>
        <taxon>Hexapoda</taxon>
        <taxon>Collembola</taxon>
        <taxon>Entomobryomorpha</taxon>
        <taxon>Entomobryoidea</taxon>
        <taxon>Orchesellidae</taxon>
        <taxon>Orchesellinae</taxon>
        <taxon>Orchesella</taxon>
    </lineage>
</organism>
<protein>
    <recommendedName>
        <fullName evidence="12">Innexin</fullName>
    </recommendedName>
</protein>
<dbReference type="PRINTS" id="PR01262">
    <property type="entry name" value="INNEXIN"/>
</dbReference>
<evidence type="ECO:0000256" key="3">
    <source>
        <dbReference type="ARBA" id="ARBA00022448"/>
    </source>
</evidence>
<keyword evidence="8 12" id="KW-1133">Transmembrane helix</keyword>
<comment type="function">
    <text evidence="12">Structural component of the gap junctions.</text>
</comment>
<comment type="caution">
    <text evidence="13">The sequence shown here is derived from an EMBL/GenBank/DDBJ whole genome shotgun (WGS) entry which is preliminary data.</text>
</comment>
<dbReference type="InterPro" id="IPR000990">
    <property type="entry name" value="Innexin"/>
</dbReference>
<keyword evidence="11 12" id="KW-0407">Ion channel</keyword>
<evidence type="ECO:0000256" key="6">
    <source>
        <dbReference type="ARBA" id="ARBA00022868"/>
    </source>
</evidence>
<keyword evidence="4" id="KW-1003">Cell membrane</keyword>
<evidence type="ECO:0000256" key="2">
    <source>
        <dbReference type="ARBA" id="ARBA00004651"/>
    </source>
</evidence>
<feature type="transmembrane region" description="Helical" evidence="12">
    <location>
        <begin position="183"/>
        <end position="206"/>
    </location>
</feature>
<feature type="transmembrane region" description="Helical" evidence="12">
    <location>
        <begin position="279"/>
        <end position="299"/>
    </location>
</feature>
<dbReference type="EMBL" id="CAXLJM020000072">
    <property type="protein sequence ID" value="CAL8126920.1"/>
    <property type="molecule type" value="Genomic_DNA"/>
</dbReference>
<evidence type="ECO:0000313" key="14">
    <source>
        <dbReference type="Proteomes" id="UP001642540"/>
    </source>
</evidence>
<comment type="subcellular location">
    <subcellularLocation>
        <location evidence="1">Cell junction</location>
        <location evidence="1">Gap junction</location>
    </subcellularLocation>
    <subcellularLocation>
        <location evidence="2 12">Cell membrane</location>
        <topology evidence="2 12">Multi-pass membrane protein</topology>
    </subcellularLocation>
</comment>